<keyword evidence="3" id="KW-1003">Cell membrane</keyword>
<evidence type="ECO:0000256" key="7">
    <source>
        <dbReference type="SAM" id="Phobius"/>
    </source>
</evidence>
<feature type="transmembrane region" description="Helical" evidence="7">
    <location>
        <begin position="291"/>
        <end position="321"/>
    </location>
</feature>
<evidence type="ECO:0000256" key="1">
    <source>
        <dbReference type="ARBA" id="ARBA00004651"/>
    </source>
</evidence>
<feature type="transmembrane region" description="Helical" evidence="7">
    <location>
        <begin position="50"/>
        <end position="71"/>
    </location>
</feature>
<comment type="caution">
    <text evidence="9">The sequence shown here is derived from an EMBL/GenBank/DDBJ whole genome shotgun (WGS) entry which is preliminary data.</text>
</comment>
<evidence type="ECO:0000259" key="8">
    <source>
        <dbReference type="PROSITE" id="PS50850"/>
    </source>
</evidence>
<dbReference type="PROSITE" id="PS50850">
    <property type="entry name" value="MFS"/>
    <property type="match status" value="1"/>
</dbReference>
<dbReference type="InterPro" id="IPR036259">
    <property type="entry name" value="MFS_trans_sf"/>
</dbReference>
<evidence type="ECO:0000313" key="9">
    <source>
        <dbReference type="EMBL" id="NEI71363.1"/>
    </source>
</evidence>
<evidence type="ECO:0000256" key="5">
    <source>
        <dbReference type="ARBA" id="ARBA00022989"/>
    </source>
</evidence>
<dbReference type="SUPFAM" id="SSF103473">
    <property type="entry name" value="MFS general substrate transporter"/>
    <property type="match status" value="1"/>
</dbReference>
<evidence type="ECO:0000313" key="10">
    <source>
        <dbReference type="Proteomes" id="UP000483035"/>
    </source>
</evidence>
<evidence type="ECO:0000256" key="6">
    <source>
        <dbReference type="ARBA" id="ARBA00023136"/>
    </source>
</evidence>
<evidence type="ECO:0000256" key="2">
    <source>
        <dbReference type="ARBA" id="ARBA00022448"/>
    </source>
</evidence>
<dbReference type="PANTHER" id="PTHR23513:SF9">
    <property type="entry name" value="ENTEROBACTIN EXPORTER ENTS"/>
    <property type="match status" value="1"/>
</dbReference>
<dbReference type="Proteomes" id="UP000483035">
    <property type="component" value="Unassembled WGS sequence"/>
</dbReference>
<feature type="domain" description="Major facilitator superfamily (MFS) profile" evidence="8">
    <location>
        <begin position="1"/>
        <end position="402"/>
    </location>
</feature>
<feature type="transmembrane region" description="Helical" evidence="7">
    <location>
        <begin position="373"/>
        <end position="395"/>
    </location>
</feature>
<dbReference type="Pfam" id="PF05977">
    <property type="entry name" value="MFS_3"/>
    <property type="match status" value="1"/>
</dbReference>
<feature type="transmembrane region" description="Helical" evidence="7">
    <location>
        <begin position="21"/>
        <end position="44"/>
    </location>
</feature>
<sequence>MDTLQNLDRPSVLGHPGYRSFVASRVFSSIGFQAVTVAMGWMIYDQTHSAFYLGLVGFCQFLPMVILTFVVGHVADRFDRRRIGLACQLIEALTALVLAAAVWQHWIGPAGILAAVAVMGAATAFERPTMAALLPNIVPSSLLQVAIATSTSMMQTAFIIGPSLGGLLYGVSPVVPFAVSAVLYVIASFNVISIRLERLQSPSREPMTLSSVFAGVSFIRSRPVMLGTISLDLFAVLLGGATALLPMFARDILHAGPWGLGLLRGAPAIGALVMSIWLARRPLQTDVGKKMLFAVLVFGVATIVFALSSNIILSVAALFVVGASDTVSVVVRSSLVQLLTPDAMRGRVNAVNSLFIGTSNQLGEFESGMLASALGPVLTGIVGGVGTIVVVLLWTRLFPDLTKVKTLKG</sequence>
<feature type="transmembrane region" description="Helical" evidence="7">
    <location>
        <begin position="83"/>
        <end position="100"/>
    </location>
</feature>
<dbReference type="Gene3D" id="1.20.1250.20">
    <property type="entry name" value="MFS general substrate transporter like domains"/>
    <property type="match status" value="1"/>
</dbReference>
<organism evidence="9 10">
    <name type="scientific">Rhizobium lusitanum</name>
    <dbReference type="NCBI Taxonomy" id="293958"/>
    <lineage>
        <taxon>Bacteria</taxon>
        <taxon>Pseudomonadati</taxon>
        <taxon>Pseudomonadota</taxon>
        <taxon>Alphaproteobacteria</taxon>
        <taxon>Hyphomicrobiales</taxon>
        <taxon>Rhizobiaceae</taxon>
        <taxon>Rhizobium/Agrobacterium group</taxon>
        <taxon>Rhizobium</taxon>
    </lineage>
</organism>
<dbReference type="GO" id="GO:0022857">
    <property type="term" value="F:transmembrane transporter activity"/>
    <property type="evidence" value="ECO:0007669"/>
    <property type="project" value="InterPro"/>
</dbReference>
<dbReference type="PANTHER" id="PTHR23513">
    <property type="entry name" value="INTEGRAL MEMBRANE EFFLUX PROTEIN-RELATED"/>
    <property type="match status" value="1"/>
</dbReference>
<feature type="transmembrane region" description="Helical" evidence="7">
    <location>
        <begin position="106"/>
        <end position="125"/>
    </location>
</feature>
<evidence type="ECO:0000256" key="4">
    <source>
        <dbReference type="ARBA" id="ARBA00022692"/>
    </source>
</evidence>
<reference evidence="9 10" key="1">
    <citation type="submission" date="2019-12" db="EMBL/GenBank/DDBJ databases">
        <title>Rhizobium genotypes associated with high levels of biological nitrogen fixation by grain legumes in a temperate-maritime cropping system.</title>
        <authorList>
            <person name="Maluk M."/>
            <person name="Francesc Ferrando Molina F."/>
            <person name="Lopez Del Egido L."/>
            <person name="Lafos M."/>
            <person name="Langarica-Fuentes A."/>
            <person name="Gebre Yohannes G."/>
            <person name="Young M.W."/>
            <person name="Martin P."/>
            <person name="Gantlett R."/>
            <person name="Kenicer G."/>
            <person name="Hawes C."/>
            <person name="Begg G.S."/>
            <person name="Quilliam R.S."/>
            <person name="Squire G.R."/>
            <person name="Poole P.S."/>
            <person name="Young P.W."/>
            <person name="Iannetta P.M."/>
            <person name="James E.K."/>
        </authorList>
    </citation>
    <scope>NUCLEOTIDE SEQUENCE [LARGE SCALE GENOMIC DNA]</scope>
    <source>
        <strain evidence="9 10">JHI1118</strain>
    </source>
</reference>
<feature type="transmembrane region" description="Helical" evidence="7">
    <location>
        <begin position="137"/>
        <end position="161"/>
    </location>
</feature>
<dbReference type="InterPro" id="IPR010290">
    <property type="entry name" value="TM_effector"/>
</dbReference>
<keyword evidence="4 7" id="KW-0812">Transmembrane</keyword>
<gene>
    <name evidence="9" type="ORF">GR212_17435</name>
</gene>
<keyword evidence="2" id="KW-0813">Transport</keyword>
<protein>
    <submittedName>
        <fullName evidence="9">MFS transporter</fullName>
    </submittedName>
</protein>
<accession>A0A6L9U628</accession>
<dbReference type="EMBL" id="WUEY01000007">
    <property type="protein sequence ID" value="NEI71363.1"/>
    <property type="molecule type" value="Genomic_DNA"/>
</dbReference>
<keyword evidence="6 7" id="KW-0472">Membrane</keyword>
<evidence type="ECO:0000256" key="3">
    <source>
        <dbReference type="ARBA" id="ARBA00022475"/>
    </source>
</evidence>
<comment type="subcellular location">
    <subcellularLocation>
        <location evidence="1">Cell membrane</location>
        <topology evidence="1">Multi-pass membrane protein</topology>
    </subcellularLocation>
</comment>
<proteinExistence type="predicted"/>
<dbReference type="AlphaFoldDB" id="A0A6L9U628"/>
<keyword evidence="5 7" id="KW-1133">Transmembrane helix</keyword>
<dbReference type="CDD" id="cd06173">
    <property type="entry name" value="MFS_MefA_like"/>
    <property type="match status" value="1"/>
</dbReference>
<dbReference type="RefSeq" id="WP_163987837.1">
    <property type="nucleotide sequence ID" value="NZ_WUEY01000007.1"/>
</dbReference>
<dbReference type="InterPro" id="IPR020846">
    <property type="entry name" value="MFS_dom"/>
</dbReference>
<feature type="transmembrane region" description="Helical" evidence="7">
    <location>
        <begin position="261"/>
        <end position="279"/>
    </location>
</feature>
<feature type="transmembrane region" description="Helical" evidence="7">
    <location>
        <begin position="167"/>
        <end position="192"/>
    </location>
</feature>
<feature type="transmembrane region" description="Helical" evidence="7">
    <location>
        <begin position="229"/>
        <end position="249"/>
    </location>
</feature>
<name>A0A6L9U628_9HYPH</name>
<dbReference type="GO" id="GO:0005886">
    <property type="term" value="C:plasma membrane"/>
    <property type="evidence" value="ECO:0007669"/>
    <property type="project" value="UniProtKB-SubCell"/>
</dbReference>